<dbReference type="Pfam" id="PF14734">
    <property type="entry name" value="DUF4469"/>
    <property type="match status" value="1"/>
</dbReference>
<sequence length="281" mass="29553">MSSTFKKLISLMAYDAALTERTDDYYLRAKTVGSLSLQDLAREYAAQTNRNADEVYAIINGLEQLKADAVASGYIVSTPTALYQPAASGTVVKADLSKPVDHDRVKVYATVSQGQLLRETMQACRLEIFTQPAVVGPLLNGAVAETRAADGTALTRAPEAGKTLTLTGRNIKVVGDDPSVGVLFTNVETPSTTVKVPLADIVVNEPTRLIFVLPAQVTDGLWTVSVTTQYGSSGSTVKTPRTYVLDTPLGVGSAYVDPGQGSGTVTPGGDDDDDSGQGTFG</sequence>
<dbReference type="CDD" id="cd12843">
    <property type="entry name" value="Bvu_2165_C_like"/>
    <property type="match status" value="1"/>
</dbReference>
<accession>A0A9D2CY62</accession>
<feature type="region of interest" description="Disordered" evidence="1">
    <location>
        <begin position="254"/>
        <end position="281"/>
    </location>
</feature>
<dbReference type="Proteomes" id="UP000824023">
    <property type="component" value="Unassembled WGS sequence"/>
</dbReference>
<evidence type="ECO:0000313" key="4">
    <source>
        <dbReference type="Proteomes" id="UP000824023"/>
    </source>
</evidence>
<proteinExistence type="predicted"/>
<dbReference type="Gene3D" id="2.70.50.70">
    <property type="match status" value="1"/>
</dbReference>
<evidence type="ECO:0000259" key="2">
    <source>
        <dbReference type="Pfam" id="PF14734"/>
    </source>
</evidence>
<evidence type="ECO:0000313" key="3">
    <source>
        <dbReference type="EMBL" id="HIZ02604.1"/>
    </source>
</evidence>
<dbReference type="EMBL" id="DXCK01000133">
    <property type="protein sequence ID" value="HIZ02604.1"/>
    <property type="molecule type" value="Genomic_DNA"/>
</dbReference>
<reference evidence="3" key="2">
    <citation type="submission" date="2021-04" db="EMBL/GenBank/DDBJ databases">
        <authorList>
            <person name="Gilroy R."/>
        </authorList>
    </citation>
    <scope>NUCLEOTIDE SEQUENCE</scope>
    <source>
        <strain evidence="3">ChiHjej12B11-24981</strain>
    </source>
</reference>
<evidence type="ECO:0000256" key="1">
    <source>
        <dbReference type="SAM" id="MobiDB-lite"/>
    </source>
</evidence>
<dbReference type="AlphaFoldDB" id="A0A9D2CY62"/>
<gene>
    <name evidence="3" type="ORF">H9819_10225</name>
</gene>
<reference evidence="3" key="1">
    <citation type="journal article" date="2021" name="PeerJ">
        <title>Extensive microbial diversity within the chicken gut microbiome revealed by metagenomics and culture.</title>
        <authorList>
            <person name="Gilroy R."/>
            <person name="Ravi A."/>
            <person name="Getino M."/>
            <person name="Pursley I."/>
            <person name="Horton D.L."/>
            <person name="Alikhan N.F."/>
            <person name="Baker D."/>
            <person name="Gharbi K."/>
            <person name="Hall N."/>
            <person name="Watson M."/>
            <person name="Adriaenssens E.M."/>
            <person name="Foster-Nyarko E."/>
            <person name="Jarju S."/>
            <person name="Secka A."/>
            <person name="Antonio M."/>
            <person name="Oren A."/>
            <person name="Chaudhuri R.R."/>
            <person name="La Ragione R."/>
            <person name="Hildebrand F."/>
            <person name="Pallen M.J."/>
        </authorList>
    </citation>
    <scope>NUCLEOTIDE SEQUENCE</scope>
    <source>
        <strain evidence="3">ChiHjej12B11-24981</strain>
    </source>
</reference>
<feature type="domain" description="DUF4469" evidence="2">
    <location>
        <begin position="159"/>
        <end position="243"/>
    </location>
</feature>
<comment type="caution">
    <text evidence="3">The sequence shown here is derived from an EMBL/GenBank/DDBJ whole genome shotgun (WGS) entry which is preliminary data.</text>
</comment>
<dbReference type="InterPro" id="IPR027824">
    <property type="entry name" value="DUF4469"/>
</dbReference>
<name>A0A9D2CY62_9BACE</name>
<protein>
    <submittedName>
        <fullName evidence="3">DUF4469 domain-containing protein</fullName>
    </submittedName>
</protein>
<organism evidence="3 4">
    <name type="scientific">Candidatus Bacteroides merdipullorum</name>
    <dbReference type="NCBI Taxonomy" id="2838474"/>
    <lineage>
        <taxon>Bacteria</taxon>
        <taxon>Pseudomonadati</taxon>
        <taxon>Bacteroidota</taxon>
        <taxon>Bacteroidia</taxon>
        <taxon>Bacteroidales</taxon>
        <taxon>Bacteroidaceae</taxon>
        <taxon>Bacteroides</taxon>
    </lineage>
</organism>